<dbReference type="InterPro" id="IPR004252">
    <property type="entry name" value="Probable_transposase_24"/>
</dbReference>
<comment type="caution">
    <text evidence="2">The sequence shown here is derived from an EMBL/GenBank/DDBJ whole genome shotgun (WGS) entry which is preliminary data.</text>
</comment>
<evidence type="ECO:0000313" key="2">
    <source>
        <dbReference type="EMBL" id="KAG7633044.1"/>
    </source>
</evidence>
<organism evidence="2 3">
    <name type="scientific">Arabidopsis suecica</name>
    <name type="common">Swedish thale-cress</name>
    <name type="synonym">Cardaminopsis suecica</name>
    <dbReference type="NCBI Taxonomy" id="45249"/>
    <lineage>
        <taxon>Eukaryota</taxon>
        <taxon>Viridiplantae</taxon>
        <taxon>Streptophyta</taxon>
        <taxon>Embryophyta</taxon>
        <taxon>Tracheophyta</taxon>
        <taxon>Spermatophyta</taxon>
        <taxon>Magnoliopsida</taxon>
        <taxon>eudicotyledons</taxon>
        <taxon>Gunneridae</taxon>
        <taxon>Pentapetalae</taxon>
        <taxon>rosids</taxon>
        <taxon>malvids</taxon>
        <taxon>Brassicales</taxon>
        <taxon>Brassicaceae</taxon>
        <taxon>Camelineae</taxon>
        <taxon>Arabidopsis</taxon>
    </lineage>
</organism>
<proteinExistence type="predicted"/>
<feature type="region of interest" description="Disordered" evidence="1">
    <location>
        <begin position="217"/>
        <end position="255"/>
    </location>
</feature>
<feature type="compositionally biased region" description="Basic residues" evidence="1">
    <location>
        <begin position="243"/>
        <end position="255"/>
    </location>
</feature>
<dbReference type="AlphaFoldDB" id="A0A8T2FDN2"/>
<dbReference type="OrthoDB" id="1112268at2759"/>
<evidence type="ECO:0000313" key="3">
    <source>
        <dbReference type="Proteomes" id="UP000694251"/>
    </source>
</evidence>
<gene>
    <name evidence="2" type="ORF">ISN44_As03g031520</name>
</gene>
<feature type="compositionally biased region" description="Polar residues" evidence="1">
    <location>
        <begin position="227"/>
        <end position="242"/>
    </location>
</feature>
<evidence type="ECO:0000256" key="1">
    <source>
        <dbReference type="SAM" id="MobiDB-lite"/>
    </source>
</evidence>
<sequence>MWVHWNTEDAIQKSETASNCRNSDRGGLGVHKHLAGQKYFVQVLQEMEEQLKRRVSFGEVFMKTHTRVDGTFVDQKSQHVCEAYMKMLEERMSEIDKDGPQISGNSSQHSTHRMLSIDEKNEIFFKCTLTDGKGNPFGLGSLVETLNKRRRTESYASSSSTVAQLQEQLQLKMSEQAEQNAKCDEEHRQSQSRIASLEKLVLFMKEKDPELDAYLSSDSTDVEPVTLPTTTHHTSNRHSQPTNHHRSRHQRRQQIRHHTLSLYFSYFV</sequence>
<keyword evidence="3" id="KW-1185">Reference proteome</keyword>
<accession>A0A8T2FDN2</accession>
<reference evidence="2 3" key="1">
    <citation type="submission" date="2020-12" db="EMBL/GenBank/DDBJ databases">
        <title>Concerted genomic and epigenomic changes stabilize Arabidopsis allopolyploids.</title>
        <authorList>
            <person name="Chen Z."/>
        </authorList>
    </citation>
    <scope>NUCLEOTIDE SEQUENCE [LARGE SCALE GENOMIC DNA]</scope>
    <source>
        <strain evidence="2">As9502</strain>
        <tissue evidence="2">Leaf</tissue>
    </source>
</reference>
<protein>
    <submittedName>
        <fullName evidence="2">Putative transposase Ptta/En/Spm plant</fullName>
    </submittedName>
</protein>
<name>A0A8T2FDN2_ARASU</name>
<dbReference type="Proteomes" id="UP000694251">
    <property type="component" value="Chromosome 3"/>
</dbReference>
<dbReference type="EMBL" id="JAEFBJ010000003">
    <property type="protein sequence ID" value="KAG7633044.1"/>
    <property type="molecule type" value="Genomic_DNA"/>
</dbReference>
<dbReference type="Pfam" id="PF03004">
    <property type="entry name" value="Transposase_24"/>
    <property type="match status" value="1"/>
</dbReference>